<dbReference type="InterPro" id="IPR000719">
    <property type="entry name" value="Prot_kinase_dom"/>
</dbReference>
<dbReference type="Proteomes" id="UP001166052">
    <property type="component" value="Unassembled WGS sequence"/>
</dbReference>
<sequence length="1055" mass="119507">MSELAMLLSPKQTAALPIPDPYRRTIGMSENASSPLGLAASAVKEPFEKLYQVGSVIGRGGFGTVYAGIRCSDGLPVAIKHVTRDRLGELRPMDGRLVPLEILLLQKMSVGSPHGVIRMLDWRERPDGYLMVLERPPECQDLFDFITERGPLDEDTARAFFSQLVAAVQLCHARGVLHRDIKDENVLVDLQNGQVLLIDFGSGALLRDGPYTDFDGTRVYSPPEWVRLGQYHGKPAAVWSLGILLYDMVCGDIPFEHDHEITLGKVHFPHQRHLSPDVYDAISWQGPLQRLLAPLLATALYIHAGHWPKVQGVVGGSNINKATGTLLYNLASRLKDTKRLGFLVAYIAKKQINTDLQLNAALDYIKSHPVDPIDKAGFEQECGIGIEVTPEQIEEAVEAVILKYKQQLREERYHFNMGLLMGEARSRLKWADGKALKNEVDMQVLHLLGPKTEADLEKKSKAQKQKAPDTNKKEEAVVNGEMKFEGKSLMEQLRGEALKFHKPGENYKTEGYVVTANTMKLLKQHLEITGGQVRTRFPPEPNGILHIGHAKAINFNFGYAKANNGICFLRYDDTNPEKEEEKYFTGIRDIVEWLGYKPYAVTHASDNFPQLYEWAVELIKRGEAYVCHQKVEEIKGHNPPPSPWRNRSVEESLLLFDGMKKGKFAEGEATLRMKLVMEDGKMDPVAYRIKYTPHHRTGDTWCIYPTYDYTHCLCDSIEHITHSLCTKEFQARRSSYFWLCNALDVYCPVQWEYGRLNLTYTVVSKRKIIKLVETGIVRDWDDPRLFTLTALRRRGFPAEAINNFCARVGVTVAQTTMEPHLLEACVREVLNDTAPRAMAVFEPLKVTITNFPVVEQMEIAVPDFPAEETRGVHSVPFCSTVYIEQSDFREMMEKGYKRLTPEQPVGLRHTGYVINVQKVMKDTSGKVIELLVSCSKTTDVEKPKAFIHWVSNPIQCEVRLYERLFLHKNPEDTTEVPGGFLSDINPNSLTVIHNALVDQSVAKSKSFDKFQFERVGYFSVDPDSTSHKMLVIIDDFLNHLLFCYVLTIMRWNSAP</sequence>
<dbReference type="Gene3D" id="3.30.200.20">
    <property type="entry name" value="Phosphorylase Kinase, domain 1"/>
    <property type="match status" value="1"/>
</dbReference>
<dbReference type="CDD" id="cd14005">
    <property type="entry name" value="STKc_PIM"/>
    <property type="match status" value="1"/>
</dbReference>
<dbReference type="PROSITE" id="PS00178">
    <property type="entry name" value="AA_TRNA_LIGASE_I"/>
    <property type="match status" value="1"/>
</dbReference>
<comment type="caution">
    <text evidence="12">The sequence shown here is derived from an EMBL/GenBank/DDBJ whole genome shotgun (WGS) entry which is preliminary data.</text>
</comment>
<dbReference type="InterPro" id="IPR011009">
    <property type="entry name" value="Kinase-like_dom_sf"/>
</dbReference>
<evidence type="ECO:0000256" key="1">
    <source>
        <dbReference type="ARBA" id="ARBA00005594"/>
    </source>
</evidence>
<dbReference type="SUPFAM" id="SSF56112">
    <property type="entry name" value="Protein kinase-like (PK-like)"/>
    <property type="match status" value="1"/>
</dbReference>
<dbReference type="InterPro" id="IPR017441">
    <property type="entry name" value="Protein_kinase_ATP_BS"/>
</dbReference>
<dbReference type="Gene3D" id="2.40.240.10">
    <property type="entry name" value="Ribosomal Protein L25, Chain P"/>
    <property type="match status" value="2"/>
</dbReference>
<name>A0ABS2Z0C0_POLSE</name>
<evidence type="ECO:0000256" key="6">
    <source>
        <dbReference type="ARBA" id="ARBA00022917"/>
    </source>
</evidence>
<dbReference type="InterPro" id="IPR042559">
    <property type="entry name" value="Gln-tRNA-synth_Ib_RNA-bd_N_2"/>
</dbReference>
<dbReference type="InterPro" id="IPR007638">
    <property type="entry name" value="Gln-tRNA-synth_Ib_RNA-bd_2"/>
</dbReference>
<dbReference type="Gene3D" id="1.10.8.1290">
    <property type="entry name" value="Glutaminyl-tRNA synthetase, non-specific RNA binding region part 1, domain 1"/>
    <property type="match status" value="1"/>
</dbReference>
<gene>
    <name evidence="12" type="primary">Qars</name>
    <name evidence="12" type="ORF">GTO92_0017058</name>
</gene>
<comment type="similarity">
    <text evidence="1">Belongs to the class-I aminoacyl-tRNA synthetase family.</text>
</comment>
<dbReference type="SUPFAM" id="SSF50715">
    <property type="entry name" value="Ribosomal protein L25-like"/>
    <property type="match status" value="1"/>
</dbReference>
<dbReference type="InterPro" id="IPR042558">
    <property type="entry name" value="Gln-tRNA-synth_Ib_RNA-bd_N_1"/>
</dbReference>
<dbReference type="Gene3D" id="1.10.10.2420">
    <property type="match status" value="1"/>
</dbReference>
<dbReference type="InterPro" id="IPR020058">
    <property type="entry name" value="Glu/Gln-tRNA-synth_Ib_cat-dom"/>
</dbReference>
<evidence type="ECO:0000256" key="4">
    <source>
        <dbReference type="ARBA" id="ARBA00022741"/>
    </source>
</evidence>
<dbReference type="InterPro" id="IPR049437">
    <property type="entry name" value="tRNA-synt_1c_C2"/>
</dbReference>
<comment type="catalytic activity">
    <reaction evidence="9">
        <text>tRNA(Gln) + L-glutamine + ATP = L-glutaminyl-tRNA(Gln) + AMP + diphosphate</text>
        <dbReference type="Rhea" id="RHEA:20121"/>
        <dbReference type="Rhea" id="RHEA-COMP:9662"/>
        <dbReference type="Rhea" id="RHEA-COMP:9681"/>
        <dbReference type="ChEBI" id="CHEBI:30616"/>
        <dbReference type="ChEBI" id="CHEBI:33019"/>
        <dbReference type="ChEBI" id="CHEBI:58359"/>
        <dbReference type="ChEBI" id="CHEBI:78442"/>
        <dbReference type="ChEBI" id="CHEBI:78521"/>
        <dbReference type="ChEBI" id="CHEBI:456215"/>
        <dbReference type="EC" id="6.1.1.18"/>
    </reaction>
</comment>
<dbReference type="PANTHER" id="PTHR43097:SF4">
    <property type="entry name" value="GLUTAMINE--TRNA LIGASE"/>
    <property type="match status" value="1"/>
</dbReference>
<dbReference type="SUPFAM" id="SSF52374">
    <property type="entry name" value="Nucleotidylyl transferase"/>
    <property type="match status" value="1"/>
</dbReference>
<dbReference type="PROSITE" id="PS50011">
    <property type="entry name" value="PROTEIN_KINASE_DOM"/>
    <property type="match status" value="1"/>
</dbReference>
<dbReference type="Pfam" id="PF00069">
    <property type="entry name" value="Pkinase"/>
    <property type="match status" value="1"/>
</dbReference>
<feature type="binding site" evidence="10">
    <location>
        <position position="80"/>
    </location>
    <ligand>
        <name>ATP</name>
        <dbReference type="ChEBI" id="CHEBI:30616"/>
    </ligand>
</feature>
<evidence type="ECO:0000256" key="2">
    <source>
        <dbReference type="ARBA" id="ARBA00012836"/>
    </source>
</evidence>
<dbReference type="InterPro" id="IPR008271">
    <property type="entry name" value="Ser/Thr_kinase_AS"/>
</dbReference>
<organism evidence="12 13">
    <name type="scientific">Polypterus senegalus</name>
    <name type="common">Senegal bichir</name>
    <dbReference type="NCBI Taxonomy" id="55291"/>
    <lineage>
        <taxon>Eukaryota</taxon>
        <taxon>Metazoa</taxon>
        <taxon>Chordata</taxon>
        <taxon>Craniata</taxon>
        <taxon>Vertebrata</taxon>
        <taxon>Euteleostomi</taxon>
        <taxon>Actinopterygii</taxon>
        <taxon>Polypteriformes</taxon>
        <taxon>Polypteridae</taxon>
        <taxon>Polypterus</taxon>
    </lineage>
</organism>
<dbReference type="PROSITE" id="PS00108">
    <property type="entry name" value="PROTEIN_KINASE_ST"/>
    <property type="match status" value="1"/>
</dbReference>
<keyword evidence="5 10" id="KW-0067">ATP-binding</keyword>
<evidence type="ECO:0000256" key="3">
    <source>
        <dbReference type="ARBA" id="ARBA00022598"/>
    </source>
</evidence>
<proteinExistence type="inferred from homology"/>
<dbReference type="InterPro" id="IPR004514">
    <property type="entry name" value="Gln-tRNA-synth"/>
</dbReference>
<dbReference type="PRINTS" id="PR00987">
    <property type="entry name" value="TRNASYNTHGLU"/>
</dbReference>
<evidence type="ECO:0000313" key="13">
    <source>
        <dbReference type="Proteomes" id="UP001166052"/>
    </source>
</evidence>
<dbReference type="Pfam" id="PF00749">
    <property type="entry name" value="tRNA-synt_1c"/>
    <property type="match status" value="1"/>
</dbReference>
<keyword evidence="7" id="KW-0030">Aminoacyl-tRNA synthetase</keyword>
<dbReference type="EMBL" id="JAAWVN010016755">
    <property type="protein sequence ID" value="MBN3292467.1"/>
    <property type="molecule type" value="Genomic_DNA"/>
</dbReference>
<dbReference type="InterPro" id="IPR020056">
    <property type="entry name" value="Rbsml_bL25/Gln-tRNA_synth_N"/>
</dbReference>
<dbReference type="CDD" id="cd00807">
    <property type="entry name" value="GlnRS_core"/>
    <property type="match status" value="1"/>
</dbReference>
<dbReference type="Pfam" id="PF03950">
    <property type="entry name" value="tRNA-synt_1c_C"/>
    <property type="match status" value="1"/>
</dbReference>
<protein>
    <recommendedName>
        <fullName evidence="2">glutamine--tRNA ligase</fullName>
        <ecNumber evidence="2">6.1.1.18</ecNumber>
    </recommendedName>
    <alternativeName>
        <fullName evidence="8">Glutaminyl-tRNA synthetase</fullName>
    </alternativeName>
</protein>
<accession>A0ABS2Z0C0</accession>
<evidence type="ECO:0000313" key="12">
    <source>
        <dbReference type="EMBL" id="MBN3292467.1"/>
    </source>
</evidence>
<evidence type="ECO:0000256" key="7">
    <source>
        <dbReference type="ARBA" id="ARBA00023146"/>
    </source>
</evidence>
<dbReference type="InterPro" id="IPR014729">
    <property type="entry name" value="Rossmann-like_a/b/a_fold"/>
</dbReference>
<dbReference type="InterPro" id="IPR000924">
    <property type="entry name" value="Glu/Gln-tRNA-synth"/>
</dbReference>
<dbReference type="PROSITE" id="PS00107">
    <property type="entry name" value="PROTEIN_KINASE_ATP"/>
    <property type="match status" value="1"/>
</dbReference>
<feature type="non-terminal residue" evidence="12">
    <location>
        <position position="1055"/>
    </location>
</feature>
<dbReference type="EC" id="6.1.1.18" evidence="2"/>
<evidence type="ECO:0000259" key="11">
    <source>
        <dbReference type="PROSITE" id="PS50011"/>
    </source>
</evidence>
<dbReference type="GO" id="GO:0016874">
    <property type="term" value="F:ligase activity"/>
    <property type="evidence" value="ECO:0007669"/>
    <property type="project" value="UniProtKB-KW"/>
</dbReference>
<keyword evidence="3 12" id="KW-0436">Ligase</keyword>
<dbReference type="InterPro" id="IPR011035">
    <property type="entry name" value="Ribosomal_bL25/Gln-tRNA_synth"/>
</dbReference>
<evidence type="ECO:0000256" key="8">
    <source>
        <dbReference type="ARBA" id="ARBA00030466"/>
    </source>
</evidence>
<dbReference type="PANTHER" id="PTHR43097">
    <property type="entry name" value="GLUTAMINE-TRNA LIGASE"/>
    <property type="match status" value="1"/>
</dbReference>
<keyword evidence="13" id="KW-1185">Reference proteome</keyword>
<dbReference type="NCBIfam" id="TIGR00440">
    <property type="entry name" value="glnS"/>
    <property type="match status" value="1"/>
</dbReference>
<dbReference type="InterPro" id="IPR001412">
    <property type="entry name" value="aa-tRNA-synth_I_CS"/>
</dbReference>
<dbReference type="InterPro" id="IPR020059">
    <property type="entry name" value="Glu/Gln-tRNA-synth_Ib_codon-bd"/>
</dbReference>
<dbReference type="Pfam" id="PF04558">
    <property type="entry name" value="tRNA_synt_1c_R1"/>
    <property type="match status" value="1"/>
</dbReference>
<reference evidence="12" key="1">
    <citation type="journal article" date="2021" name="Cell">
        <title>Tracing the genetic footprints of vertebrate landing in non-teleost ray-finned fishes.</title>
        <authorList>
            <person name="Bi X."/>
            <person name="Wang K."/>
            <person name="Yang L."/>
            <person name="Pan H."/>
            <person name="Jiang H."/>
            <person name="Wei Q."/>
            <person name="Fang M."/>
            <person name="Yu H."/>
            <person name="Zhu C."/>
            <person name="Cai Y."/>
            <person name="He Y."/>
            <person name="Gan X."/>
            <person name="Zeng H."/>
            <person name="Yu D."/>
            <person name="Zhu Y."/>
            <person name="Jiang H."/>
            <person name="Qiu Q."/>
            <person name="Yang H."/>
            <person name="Zhang Y.E."/>
            <person name="Wang W."/>
            <person name="Zhu M."/>
            <person name="He S."/>
            <person name="Zhang G."/>
        </authorList>
    </citation>
    <scope>NUCLEOTIDE SEQUENCE</scope>
    <source>
        <strain evidence="12">Bchr_001</strain>
    </source>
</reference>
<evidence type="ECO:0000256" key="5">
    <source>
        <dbReference type="ARBA" id="ARBA00022840"/>
    </source>
</evidence>
<dbReference type="Pfam" id="PF04557">
    <property type="entry name" value="tRNA_synt_1c_R2"/>
    <property type="match status" value="1"/>
</dbReference>
<feature type="domain" description="Protein kinase" evidence="11">
    <location>
        <begin position="51"/>
        <end position="319"/>
    </location>
</feature>
<evidence type="ECO:0000256" key="10">
    <source>
        <dbReference type="PROSITE-ProRule" id="PRU10141"/>
    </source>
</evidence>
<dbReference type="InterPro" id="IPR050132">
    <property type="entry name" value="Gln/Glu-tRNA_Ligase"/>
</dbReference>
<keyword evidence="6" id="KW-0648">Protein biosynthesis</keyword>
<evidence type="ECO:0000256" key="9">
    <source>
        <dbReference type="ARBA" id="ARBA00048270"/>
    </source>
</evidence>
<feature type="non-terminal residue" evidence="12">
    <location>
        <position position="1"/>
    </location>
</feature>
<dbReference type="SMART" id="SM00220">
    <property type="entry name" value="S_TKc"/>
    <property type="match status" value="1"/>
</dbReference>
<dbReference type="InterPro" id="IPR007639">
    <property type="entry name" value="Gln-tRNA-synth_Ib_RNA-bd_N"/>
</dbReference>
<dbReference type="Gene3D" id="1.10.510.10">
    <property type="entry name" value="Transferase(Phosphotransferase) domain 1"/>
    <property type="match status" value="1"/>
</dbReference>
<keyword evidence="4 10" id="KW-0547">Nucleotide-binding</keyword>
<dbReference type="Pfam" id="PF20974">
    <property type="entry name" value="tRNA-synt_1c_C2"/>
    <property type="match status" value="1"/>
</dbReference>
<dbReference type="Gene3D" id="3.40.50.620">
    <property type="entry name" value="HUPs"/>
    <property type="match status" value="1"/>
</dbReference>